<evidence type="ECO:0008006" key="4">
    <source>
        <dbReference type="Google" id="ProtNLM"/>
    </source>
</evidence>
<sequence length="184" mass="20319">MESSDRILASGIPSVKPANRFNMFALLVTFLLPVLLAALAFKFQWFTPASTNLGQLLTPSIQLDKASMPDSIQGKWLLIVPTKASCHEKCQQGLYISNQVHLALGKDMDRAANITLGSTIPDLDSIHFSTQIDEQFSSDQLYISDPLGNVILTYPIKETPEDNILTAKSILLDFKKLLKLSRIG</sequence>
<name>A0A0J8GUN2_9ALTE</name>
<dbReference type="RefSeq" id="WP_149865526.1">
    <property type="nucleotide sequence ID" value="NZ_KQ130498.1"/>
</dbReference>
<keyword evidence="1" id="KW-1133">Transmembrane helix</keyword>
<organism evidence="2 3">
    <name type="scientific">Catenovulum maritimum</name>
    <dbReference type="NCBI Taxonomy" id="1513271"/>
    <lineage>
        <taxon>Bacteria</taxon>
        <taxon>Pseudomonadati</taxon>
        <taxon>Pseudomonadota</taxon>
        <taxon>Gammaproteobacteria</taxon>
        <taxon>Alteromonadales</taxon>
        <taxon>Alteromonadaceae</taxon>
        <taxon>Catenovulum</taxon>
    </lineage>
</organism>
<dbReference type="OrthoDB" id="9785445at2"/>
<evidence type="ECO:0000313" key="2">
    <source>
        <dbReference type="EMBL" id="KMT64393.1"/>
    </source>
</evidence>
<gene>
    <name evidence="2" type="ORF">XM47_14525</name>
</gene>
<dbReference type="STRING" id="1513271.XM47_14525"/>
<proteinExistence type="predicted"/>
<keyword evidence="3" id="KW-1185">Reference proteome</keyword>
<evidence type="ECO:0000256" key="1">
    <source>
        <dbReference type="SAM" id="Phobius"/>
    </source>
</evidence>
<comment type="caution">
    <text evidence="2">The sequence shown here is derived from an EMBL/GenBank/DDBJ whole genome shotgun (WGS) entry which is preliminary data.</text>
</comment>
<dbReference type="EMBL" id="LAZL01000025">
    <property type="protein sequence ID" value="KMT64393.1"/>
    <property type="molecule type" value="Genomic_DNA"/>
</dbReference>
<feature type="transmembrane region" description="Helical" evidence="1">
    <location>
        <begin position="21"/>
        <end position="41"/>
    </location>
</feature>
<reference evidence="2 3" key="1">
    <citation type="submission" date="2015-04" db="EMBL/GenBank/DDBJ databases">
        <title>Draft Genome Sequence of the Novel Agar-Digesting Marine Bacterium Q1.</title>
        <authorList>
            <person name="Li Y."/>
            <person name="Li D."/>
            <person name="Chen G."/>
            <person name="Du Z."/>
        </authorList>
    </citation>
    <scope>NUCLEOTIDE SEQUENCE [LARGE SCALE GENOMIC DNA]</scope>
    <source>
        <strain evidence="2 3">Q1</strain>
    </source>
</reference>
<evidence type="ECO:0000313" key="3">
    <source>
        <dbReference type="Proteomes" id="UP000037600"/>
    </source>
</evidence>
<keyword evidence="1" id="KW-0472">Membrane</keyword>
<protein>
    <recommendedName>
        <fullName evidence="4">Transmembrane cytochrome oxidase associated protein</fullName>
    </recommendedName>
</protein>
<dbReference type="Proteomes" id="UP000037600">
    <property type="component" value="Unassembled WGS sequence"/>
</dbReference>
<dbReference type="AlphaFoldDB" id="A0A0J8GUN2"/>
<accession>A0A0J8GUN2</accession>
<keyword evidence="1" id="KW-0812">Transmembrane</keyword>